<dbReference type="PANTHER" id="PTHR43233:SF1">
    <property type="entry name" value="FAMILY N-ACETYLTRANSFERASE, PUTATIVE (AFU_ORTHOLOGUE AFUA_6G03350)-RELATED"/>
    <property type="match status" value="1"/>
</dbReference>
<evidence type="ECO:0000259" key="1">
    <source>
        <dbReference type="PROSITE" id="PS51186"/>
    </source>
</evidence>
<protein>
    <recommendedName>
        <fullName evidence="1">N-acetyltransferase domain-containing protein</fullName>
    </recommendedName>
</protein>
<dbReference type="EMBL" id="AZFJ01000059">
    <property type="protein sequence ID" value="KRL84714.1"/>
    <property type="molecule type" value="Genomic_DNA"/>
</dbReference>
<comment type="caution">
    <text evidence="2">The sequence shown here is derived from an EMBL/GenBank/DDBJ whole genome shotgun (WGS) entry which is preliminary data.</text>
</comment>
<dbReference type="RefSeq" id="WP_162256053.1">
    <property type="nucleotide sequence ID" value="NZ_AZFJ01000059.1"/>
</dbReference>
<reference evidence="2 3" key="1">
    <citation type="journal article" date="2015" name="Genome Announc.">
        <title>Expanding the biotechnology potential of lactobacilli through comparative genomics of 213 strains and associated genera.</title>
        <authorList>
            <person name="Sun Z."/>
            <person name="Harris H.M."/>
            <person name="McCann A."/>
            <person name="Guo C."/>
            <person name="Argimon S."/>
            <person name="Zhang W."/>
            <person name="Yang X."/>
            <person name="Jeffery I.B."/>
            <person name="Cooney J.C."/>
            <person name="Kagawa T.F."/>
            <person name="Liu W."/>
            <person name="Song Y."/>
            <person name="Salvetti E."/>
            <person name="Wrobel A."/>
            <person name="Rasinkangas P."/>
            <person name="Parkhill J."/>
            <person name="Rea M.C."/>
            <person name="O'Sullivan O."/>
            <person name="Ritari J."/>
            <person name="Douillard F.P."/>
            <person name="Paul Ross R."/>
            <person name="Yang R."/>
            <person name="Briner A.E."/>
            <person name="Felis G.E."/>
            <person name="de Vos W.M."/>
            <person name="Barrangou R."/>
            <person name="Klaenhammer T.R."/>
            <person name="Caufield P.W."/>
            <person name="Cui Y."/>
            <person name="Zhang H."/>
            <person name="O'Toole P.W."/>
        </authorList>
    </citation>
    <scope>NUCLEOTIDE SEQUENCE [LARGE SCALE GENOMIC DNA]</scope>
    <source>
        <strain evidence="2 3">DSM 15945</strain>
    </source>
</reference>
<dbReference type="PATRIC" id="fig|1423783.4.peg.2080"/>
<dbReference type="InterPro" id="IPR000182">
    <property type="entry name" value="GNAT_dom"/>
</dbReference>
<dbReference type="InterPro" id="IPR016181">
    <property type="entry name" value="Acyl_CoA_acyltransferase"/>
</dbReference>
<gene>
    <name evidence="2" type="ORF">FC50_GL002030</name>
</gene>
<dbReference type="Proteomes" id="UP000051922">
    <property type="component" value="Unassembled WGS sequence"/>
</dbReference>
<name>A0A0R1U010_9LACO</name>
<keyword evidence="3" id="KW-1185">Reference proteome</keyword>
<dbReference type="Gene3D" id="3.40.630.30">
    <property type="match status" value="1"/>
</dbReference>
<dbReference type="PANTHER" id="PTHR43233">
    <property type="entry name" value="FAMILY N-ACETYLTRANSFERASE, PUTATIVE (AFU_ORTHOLOGUE AFUA_6G03350)-RELATED"/>
    <property type="match status" value="1"/>
</dbReference>
<dbReference type="GO" id="GO:0016747">
    <property type="term" value="F:acyltransferase activity, transferring groups other than amino-acyl groups"/>
    <property type="evidence" value="ECO:0007669"/>
    <property type="project" value="InterPro"/>
</dbReference>
<feature type="domain" description="N-acetyltransferase" evidence="1">
    <location>
        <begin position="1"/>
        <end position="123"/>
    </location>
</feature>
<dbReference type="SUPFAM" id="SSF55729">
    <property type="entry name" value="Acyl-CoA N-acyltransferases (Nat)"/>
    <property type="match status" value="1"/>
</dbReference>
<dbReference type="STRING" id="1423783.FC50_GL002030"/>
<organism evidence="2 3">
    <name type="scientific">Lacticaseibacillus pantheris DSM 15945 = JCM 12539 = NBRC 106106</name>
    <dbReference type="NCBI Taxonomy" id="1423783"/>
    <lineage>
        <taxon>Bacteria</taxon>
        <taxon>Bacillati</taxon>
        <taxon>Bacillota</taxon>
        <taxon>Bacilli</taxon>
        <taxon>Lactobacillales</taxon>
        <taxon>Lactobacillaceae</taxon>
        <taxon>Lacticaseibacillus</taxon>
    </lineage>
</organism>
<dbReference type="CDD" id="cd04301">
    <property type="entry name" value="NAT_SF"/>
    <property type="match status" value="1"/>
</dbReference>
<dbReference type="AlphaFoldDB" id="A0A0R1U010"/>
<dbReference type="PROSITE" id="PS51186">
    <property type="entry name" value="GNAT"/>
    <property type="match status" value="1"/>
</dbReference>
<evidence type="ECO:0000313" key="3">
    <source>
        <dbReference type="Proteomes" id="UP000051922"/>
    </source>
</evidence>
<sequence>MRPADLKTVIEGSGLNRRTDDEHRLTGMIENADVLISAWDGQRPVAFVRVLTDYADVIYIADLAVVADYERQGIGRHLIGLVTEAVGADKNVVLVASPSAADYYTHLGFTRNDRGYVRPGKAE</sequence>
<dbReference type="Pfam" id="PF13673">
    <property type="entry name" value="Acetyltransf_10"/>
    <property type="match status" value="1"/>
</dbReference>
<dbReference type="InterPro" id="IPR053144">
    <property type="entry name" value="Acetyltransferase_Butenolide"/>
</dbReference>
<evidence type="ECO:0000313" key="2">
    <source>
        <dbReference type="EMBL" id="KRL84714.1"/>
    </source>
</evidence>
<proteinExistence type="predicted"/>
<accession>A0A0R1U010</accession>